<keyword evidence="3" id="KW-1185">Reference proteome</keyword>
<evidence type="ECO:0000313" key="3">
    <source>
        <dbReference type="Proteomes" id="UP000523007"/>
    </source>
</evidence>
<feature type="compositionally biased region" description="Basic and acidic residues" evidence="1">
    <location>
        <begin position="15"/>
        <end position="26"/>
    </location>
</feature>
<proteinExistence type="predicted"/>
<feature type="compositionally biased region" description="Gly residues" evidence="1">
    <location>
        <begin position="1"/>
        <end position="10"/>
    </location>
</feature>
<accession>A0A7W7RG49</accession>
<protein>
    <submittedName>
        <fullName evidence="2">Uncharacterized protein</fullName>
    </submittedName>
</protein>
<dbReference type="Proteomes" id="UP000523007">
    <property type="component" value="Unassembled WGS sequence"/>
</dbReference>
<evidence type="ECO:0000313" key="2">
    <source>
        <dbReference type="EMBL" id="MBB4931265.1"/>
    </source>
</evidence>
<sequence>MRKSNGGAGEGELFEADKAVELHPDPVGEDETASLVRPARAEDSATV</sequence>
<organism evidence="2 3">
    <name type="scientific">Lipingzhangella halophila</name>
    <dbReference type="NCBI Taxonomy" id="1783352"/>
    <lineage>
        <taxon>Bacteria</taxon>
        <taxon>Bacillati</taxon>
        <taxon>Actinomycetota</taxon>
        <taxon>Actinomycetes</taxon>
        <taxon>Streptosporangiales</taxon>
        <taxon>Nocardiopsidaceae</taxon>
        <taxon>Lipingzhangella</taxon>
    </lineage>
</organism>
<feature type="region of interest" description="Disordered" evidence="1">
    <location>
        <begin position="1"/>
        <end position="47"/>
    </location>
</feature>
<reference evidence="2 3" key="1">
    <citation type="submission" date="2020-08" db="EMBL/GenBank/DDBJ databases">
        <title>Sequencing the genomes of 1000 actinobacteria strains.</title>
        <authorList>
            <person name="Klenk H.-P."/>
        </authorList>
    </citation>
    <scope>NUCLEOTIDE SEQUENCE [LARGE SCALE GENOMIC DNA]</scope>
    <source>
        <strain evidence="2 3">DSM 102030</strain>
    </source>
</reference>
<name>A0A7W7RG49_9ACTN</name>
<comment type="caution">
    <text evidence="2">The sequence shown here is derived from an EMBL/GenBank/DDBJ whole genome shotgun (WGS) entry which is preliminary data.</text>
</comment>
<dbReference type="EMBL" id="JACHJT010000001">
    <property type="protein sequence ID" value="MBB4931265.1"/>
    <property type="molecule type" value="Genomic_DNA"/>
</dbReference>
<gene>
    <name evidence="2" type="ORF">F4561_002085</name>
</gene>
<dbReference type="AlphaFoldDB" id="A0A7W7RG49"/>
<dbReference type="RefSeq" id="WP_184577219.1">
    <property type="nucleotide sequence ID" value="NZ_JACHJT010000001.1"/>
</dbReference>
<evidence type="ECO:0000256" key="1">
    <source>
        <dbReference type="SAM" id="MobiDB-lite"/>
    </source>
</evidence>